<dbReference type="AlphaFoldDB" id="A0A8S0ZWD5"/>
<gene>
    <name evidence="1" type="ORF">APLA_LOCUS7928</name>
</gene>
<accession>A0A8S0ZWD5</accession>
<proteinExistence type="predicted"/>
<dbReference type="EMBL" id="CADEBD010000303">
    <property type="protein sequence ID" value="CAB3237533.1"/>
    <property type="molecule type" value="Genomic_DNA"/>
</dbReference>
<sequence>MSKVANCKFILGENLTTMQHRRLVMDLCVKPKDNRVERWWLLNEGRSRKFASAIGDKCVDTEGEFVQVYWNKIQAAVTQV</sequence>
<dbReference type="Proteomes" id="UP000494256">
    <property type="component" value="Unassembled WGS sequence"/>
</dbReference>
<evidence type="ECO:0000313" key="2">
    <source>
        <dbReference type="Proteomes" id="UP000494256"/>
    </source>
</evidence>
<protein>
    <submittedName>
        <fullName evidence="1">Uncharacterized protein</fullName>
    </submittedName>
</protein>
<name>A0A8S0ZWD5_ARCPL</name>
<evidence type="ECO:0000313" key="1">
    <source>
        <dbReference type="EMBL" id="CAB3237533.1"/>
    </source>
</evidence>
<organism evidence="1 2">
    <name type="scientific">Arctia plantaginis</name>
    <name type="common">Wood tiger moth</name>
    <name type="synonym">Phalaena plantaginis</name>
    <dbReference type="NCBI Taxonomy" id="874455"/>
    <lineage>
        <taxon>Eukaryota</taxon>
        <taxon>Metazoa</taxon>
        <taxon>Ecdysozoa</taxon>
        <taxon>Arthropoda</taxon>
        <taxon>Hexapoda</taxon>
        <taxon>Insecta</taxon>
        <taxon>Pterygota</taxon>
        <taxon>Neoptera</taxon>
        <taxon>Endopterygota</taxon>
        <taxon>Lepidoptera</taxon>
        <taxon>Glossata</taxon>
        <taxon>Ditrysia</taxon>
        <taxon>Noctuoidea</taxon>
        <taxon>Erebidae</taxon>
        <taxon>Arctiinae</taxon>
        <taxon>Arctia</taxon>
    </lineage>
</organism>
<reference evidence="1 2" key="1">
    <citation type="submission" date="2020-04" db="EMBL/GenBank/DDBJ databases">
        <authorList>
            <person name="Wallbank WR R."/>
            <person name="Pardo Diaz C."/>
            <person name="Kozak K."/>
            <person name="Martin S."/>
            <person name="Jiggins C."/>
            <person name="Moest M."/>
            <person name="Warren A I."/>
            <person name="Byers J.R.P. K."/>
            <person name="Montejo-Kovacevich G."/>
            <person name="Yen C E."/>
        </authorList>
    </citation>
    <scope>NUCLEOTIDE SEQUENCE [LARGE SCALE GENOMIC DNA]</scope>
</reference>
<comment type="caution">
    <text evidence="1">The sequence shown here is derived from an EMBL/GenBank/DDBJ whole genome shotgun (WGS) entry which is preliminary data.</text>
</comment>
<dbReference type="OrthoDB" id="535945at2759"/>